<comment type="caution">
    <text evidence="1">The sequence shown here is derived from an EMBL/GenBank/DDBJ whole genome shotgun (WGS) entry which is preliminary data.</text>
</comment>
<reference evidence="1 2" key="1">
    <citation type="journal article" date="2020" name="Mol. Plant">
        <title>The Chromosome-Based Rubber Tree Genome Provides New Insights into Spurge Genome Evolution and Rubber Biosynthesis.</title>
        <authorList>
            <person name="Liu J."/>
            <person name="Shi C."/>
            <person name="Shi C.C."/>
            <person name="Li W."/>
            <person name="Zhang Q.J."/>
            <person name="Zhang Y."/>
            <person name="Li K."/>
            <person name="Lu H.F."/>
            <person name="Shi C."/>
            <person name="Zhu S.T."/>
            <person name="Xiao Z.Y."/>
            <person name="Nan H."/>
            <person name="Yue Y."/>
            <person name="Zhu X.G."/>
            <person name="Wu Y."/>
            <person name="Hong X.N."/>
            <person name="Fan G.Y."/>
            <person name="Tong Y."/>
            <person name="Zhang D."/>
            <person name="Mao C.L."/>
            <person name="Liu Y.L."/>
            <person name="Hao S.J."/>
            <person name="Liu W.Q."/>
            <person name="Lv M.Q."/>
            <person name="Zhang H.B."/>
            <person name="Liu Y."/>
            <person name="Hu-Tang G.R."/>
            <person name="Wang J.P."/>
            <person name="Wang J.H."/>
            <person name="Sun Y.H."/>
            <person name="Ni S.B."/>
            <person name="Chen W.B."/>
            <person name="Zhang X.C."/>
            <person name="Jiao Y.N."/>
            <person name="Eichler E.E."/>
            <person name="Li G.H."/>
            <person name="Liu X."/>
            <person name="Gao L.Z."/>
        </authorList>
    </citation>
    <scope>NUCLEOTIDE SEQUENCE [LARGE SCALE GENOMIC DNA]</scope>
    <source>
        <strain evidence="2">cv. GT1</strain>
        <tissue evidence="1">Leaf</tissue>
    </source>
</reference>
<keyword evidence="2" id="KW-1185">Reference proteome</keyword>
<proteinExistence type="predicted"/>
<dbReference type="AlphaFoldDB" id="A0A6A6N357"/>
<evidence type="ECO:0000313" key="1">
    <source>
        <dbReference type="EMBL" id="KAF2320100.1"/>
    </source>
</evidence>
<dbReference type="EMBL" id="JAAGAX010000003">
    <property type="protein sequence ID" value="KAF2320100.1"/>
    <property type="molecule type" value="Genomic_DNA"/>
</dbReference>
<gene>
    <name evidence="1" type="ORF">GH714_023503</name>
</gene>
<protein>
    <submittedName>
        <fullName evidence="1">Uncharacterized protein</fullName>
    </submittedName>
</protein>
<accession>A0A6A6N357</accession>
<name>A0A6A6N357_HEVBR</name>
<sequence length="214" mass="24233">MDPVIAATLAGAVIGAAPAAAALLYSIGKDSSTPILRKGSSIKNLDHNCEVLDKELQKLIAVATDIDQGRVKKGEIKNTSTYKLWITRVWEIQAEVEALIHEYERIKEKFRREINIVAKGRLSKKMVNKFEEVTQHLEEGKLRDRMIKRVGLELIDRGIVLNSRTKVEMKTFNTGEATKDSRQERVISSKFVEEWQAAEELGNVRDGYQLRRQG</sequence>
<dbReference type="Proteomes" id="UP000467840">
    <property type="component" value="Chromosome 10"/>
</dbReference>
<organism evidence="1 2">
    <name type="scientific">Hevea brasiliensis</name>
    <name type="common">Para rubber tree</name>
    <name type="synonym">Siphonia brasiliensis</name>
    <dbReference type="NCBI Taxonomy" id="3981"/>
    <lineage>
        <taxon>Eukaryota</taxon>
        <taxon>Viridiplantae</taxon>
        <taxon>Streptophyta</taxon>
        <taxon>Embryophyta</taxon>
        <taxon>Tracheophyta</taxon>
        <taxon>Spermatophyta</taxon>
        <taxon>Magnoliopsida</taxon>
        <taxon>eudicotyledons</taxon>
        <taxon>Gunneridae</taxon>
        <taxon>Pentapetalae</taxon>
        <taxon>rosids</taxon>
        <taxon>fabids</taxon>
        <taxon>Malpighiales</taxon>
        <taxon>Euphorbiaceae</taxon>
        <taxon>Crotonoideae</taxon>
        <taxon>Micrandreae</taxon>
        <taxon>Hevea</taxon>
    </lineage>
</organism>
<evidence type="ECO:0000313" key="2">
    <source>
        <dbReference type="Proteomes" id="UP000467840"/>
    </source>
</evidence>